<dbReference type="PROSITE" id="PS00108">
    <property type="entry name" value="PROTEIN_KINASE_ST"/>
    <property type="match status" value="1"/>
</dbReference>
<dbReference type="PROSITE" id="PS50011">
    <property type="entry name" value="PROTEIN_KINASE_DOM"/>
    <property type="match status" value="1"/>
</dbReference>
<keyword evidence="6" id="KW-0472">Membrane</keyword>
<dbReference type="Proteomes" id="UP000739538">
    <property type="component" value="Unassembled WGS sequence"/>
</dbReference>
<feature type="transmembrane region" description="Helical" evidence="6">
    <location>
        <begin position="311"/>
        <end position="335"/>
    </location>
</feature>
<dbReference type="PANTHER" id="PTHR43289:SF6">
    <property type="entry name" value="SERINE_THREONINE-PROTEIN KINASE NEKL-3"/>
    <property type="match status" value="1"/>
</dbReference>
<reference evidence="8" key="1">
    <citation type="submission" date="2020-04" db="EMBL/GenBank/DDBJ databases">
        <authorList>
            <person name="Zhang T."/>
        </authorList>
    </citation>
    <scope>NUCLEOTIDE SEQUENCE</scope>
    <source>
        <strain evidence="8">HKST-UBA02</strain>
    </source>
</reference>
<name>A0A956NGQ5_UNCEI</name>
<gene>
    <name evidence="8" type="ORF">KDA27_17215</name>
</gene>
<feature type="domain" description="Protein kinase" evidence="7">
    <location>
        <begin position="24"/>
        <end position="270"/>
    </location>
</feature>
<evidence type="ECO:0000256" key="6">
    <source>
        <dbReference type="SAM" id="Phobius"/>
    </source>
</evidence>
<dbReference type="InterPro" id="IPR000719">
    <property type="entry name" value="Prot_kinase_dom"/>
</dbReference>
<evidence type="ECO:0000313" key="8">
    <source>
        <dbReference type="EMBL" id="MCA9757548.1"/>
    </source>
</evidence>
<organism evidence="8 9">
    <name type="scientific">Eiseniibacteriota bacterium</name>
    <dbReference type="NCBI Taxonomy" id="2212470"/>
    <lineage>
        <taxon>Bacteria</taxon>
        <taxon>Candidatus Eiseniibacteriota</taxon>
    </lineage>
</organism>
<dbReference type="SMART" id="SM00220">
    <property type="entry name" value="S_TKc"/>
    <property type="match status" value="1"/>
</dbReference>
<feature type="region of interest" description="Disordered" evidence="5">
    <location>
        <begin position="343"/>
        <end position="460"/>
    </location>
</feature>
<dbReference type="GO" id="GO:0004674">
    <property type="term" value="F:protein serine/threonine kinase activity"/>
    <property type="evidence" value="ECO:0007669"/>
    <property type="project" value="UniProtKB-KW"/>
</dbReference>
<dbReference type="CDD" id="cd14014">
    <property type="entry name" value="STKc_PknB_like"/>
    <property type="match status" value="1"/>
</dbReference>
<dbReference type="Gene3D" id="1.10.510.10">
    <property type="entry name" value="Transferase(Phosphotransferase) domain 1"/>
    <property type="match status" value="1"/>
</dbReference>
<feature type="region of interest" description="Disordered" evidence="5">
    <location>
        <begin position="549"/>
        <end position="569"/>
    </location>
</feature>
<keyword evidence="6" id="KW-1133">Transmembrane helix</keyword>
<keyword evidence="3 8" id="KW-0418">Kinase</keyword>
<dbReference type="SUPFAM" id="SSF56112">
    <property type="entry name" value="Protein kinase-like (PK-like)"/>
    <property type="match status" value="1"/>
</dbReference>
<dbReference type="EMBL" id="JAGQHS010000105">
    <property type="protein sequence ID" value="MCA9757548.1"/>
    <property type="molecule type" value="Genomic_DNA"/>
</dbReference>
<dbReference type="Pfam" id="PF00069">
    <property type="entry name" value="Pkinase"/>
    <property type="match status" value="1"/>
</dbReference>
<evidence type="ECO:0000256" key="1">
    <source>
        <dbReference type="ARBA" id="ARBA00022679"/>
    </source>
</evidence>
<dbReference type="Gene3D" id="3.30.200.20">
    <property type="entry name" value="Phosphorylase Kinase, domain 1"/>
    <property type="match status" value="1"/>
</dbReference>
<accession>A0A956NGQ5</accession>
<dbReference type="InterPro" id="IPR008271">
    <property type="entry name" value="Ser/Thr_kinase_AS"/>
</dbReference>
<feature type="compositionally biased region" description="Polar residues" evidence="5">
    <location>
        <begin position="361"/>
        <end position="372"/>
    </location>
</feature>
<dbReference type="GO" id="GO:0005524">
    <property type="term" value="F:ATP binding"/>
    <property type="evidence" value="ECO:0007669"/>
    <property type="project" value="UniProtKB-KW"/>
</dbReference>
<keyword evidence="2" id="KW-0547">Nucleotide-binding</keyword>
<keyword evidence="6" id="KW-0812">Transmembrane</keyword>
<sequence length="569" mass="63617">MKHLGEERVDAIRSEIEECLPDAYGPLRLLDRGGMSLIFVTEHRHLGTRIVKAYPQDSPHSDDVFLRARLEGRILARVQHPNIRQCFDFLEGQKEVRALAVLQYVEGTDLREWALGDRTEGERIRVLIQITRALAAAHDHKVLHRDIKPQNVLVDHSGHAFLCDFGIALDGEDTRLTRADNSAPLTLQYASPEQIEGKTLDARSDIYSLGVVFYEVLFGVRLRRGAKLDVTNATCPVELPERVQDLLERMLQDDREERPRSCREVLEVLADSDLDELSTEPLGIGNDLPRLRRLRTMVSLLSLTLASPRVAYVRLAAAILLLVVITASTVGLVWWSPDDRVDSGKPDFGTNRRADVPRVAPSTTGIEPTTDPQPIECDPNLSPALDESDSARASNNLTDEQIDPPARAAEPKGPDGSVASIEHEFHPEESESRHCSREAARSNPPSERTKLRSEQPEAPVRARKPMQYALITDFETSDPWFIPEPRIRVSRNDTVVLDTLWSPGLSIEATPGDRVVVEPLLPGWSFEPKTARLQVSTDRNLQCAFRMTEASSRKVGTPSPSNDLVESRR</sequence>
<dbReference type="PANTHER" id="PTHR43289">
    <property type="entry name" value="MITOGEN-ACTIVATED PROTEIN KINASE KINASE KINASE 20-RELATED"/>
    <property type="match status" value="1"/>
</dbReference>
<dbReference type="InterPro" id="IPR011009">
    <property type="entry name" value="Kinase-like_dom_sf"/>
</dbReference>
<evidence type="ECO:0000256" key="3">
    <source>
        <dbReference type="ARBA" id="ARBA00022777"/>
    </source>
</evidence>
<protein>
    <submittedName>
        <fullName evidence="8">Serine/threonine protein kinase</fullName>
    </submittedName>
</protein>
<comment type="caution">
    <text evidence="8">The sequence shown here is derived from an EMBL/GenBank/DDBJ whole genome shotgun (WGS) entry which is preliminary data.</text>
</comment>
<reference evidence="8" key="2">
    <citation type="journal article" date="2021" name="Microbiome">
        <title>Successional dynamics and alternative stable states in a saline activated sludge microbial community over 9 years.</title>
        <authorList>
            <person name="Wang Y."/>
            <person name="Ye J."/>
            <person name="Ju F."/>
            <person name="Liu L."/>
            <person name="Boyd J.A."/>
            <person name="Deng Y."/>
            <person name="Parks D.H."/>
            <person name="Jiang X."/>
            <person name="Yin X."/>
            <person name="Woodcroft B.J."/>
            <person name="Tyson G.W."/>
            <person name="Hugenholtz P."/>
            <person name="Polz M.F."/>
            <person name="Zhang T."/>
        </authorList>
    </citation>
    <scope>NUCLEOTIDE SEQUENCE</scope>
    <source>
        <strain evidence="8">HKST-UBA02</strain>
    </source>
</reference>
<feature type="compositionally biased region" description="Basic and acidic residues" evidence="5">
    <location>
        <begin position="421"/>
        <end position="440"/>
    </location>
</feature>
<evidence type="ECO:0000313" key="9">
    <source>
        <dbReference type="Proteomes" id="UP000739538"/>
    </source>
</evidence>
<evidence type="ECO:0000256" key="4">
    <source>
        <dbReference type="ARBA" id="ARBA00022840"/>
    </source>
</evidence>
<feature type="compositionally biased region" description="Basic and acidic residues" evidence="5">
    <location>
        <begin position="343"/>
        <end position="356"/>
    </location>
</feature>
<keyword evidence="8" id="KW-0723">Serine/threonine-protein kinase</keyword>
<keyword evidence="1" id="KW-0808">Transferase</keyword>
<evidence type="ECO:0000256" key="2">
    <source>
        <dbReference type="ARBA" id="ARBA00022741"/>
    </source>
</evidence>
<evidence type="ECO:0000256" key="5">
    <source>
        <dbReference type="SAM" id="MobiDB-lite"/>
    </source>
</evidence>
<keyword evidence="4" id="KW-0067">ATP-binding</keyword>
<dbReference type="AlphaFoldDB" id="A0A956NGQ5"/>
<evidence type="ECO:0000259" key="7">
    <source>
        <dbReference type="PROSITE" id="PS50011"/>
    </source>
</evidence>
<feature type="compositionally biased region" description="Polar residues" evidence="5">
    <location>
        <begin position="558"/>
        <end position="569"/>
    </location>
</feature>
<proteinExistence type="predicted"/>